<evidence type="ECO:0000256" key="1">
    <source>
        <dbReference type="SAM" id="MobiDB-lite"/>
    </source>
</evidence>
<protein>
    <submittedName>
        <fullName evidence="2">Uncharacterized protein</fullName>
    </submittedName>
</protein>
<dbReference type="AlphaFoldDB" id="A0A7N0U3F3"/>
<dbReference type="Proteomes" id="UP000594263">
    <property type="component" value="Unplaced"/>
</dbReference>
<evidence type="ECO:0000313" key="3">
    <source>
        <dbReference type="Proteomes" id="UP000594263"/>
    </source>
</evidence>
<keyword evidence="3" id="KW-1185">Reference proteome</keyword>
<name>A0A7N0U3F3_KALFE</name>
<feature type="compositionally biased region" description="Basic and acidic residues" evidence="1">
    <location>
        <begin position="62"/>
        <end position="75"/>
    </location>
</feature>
<accession>A0A7N0U3F3</accession>
<sequence>MGGTSFNNQQAKKSNRILSVDSERIINDVADEEENLNLNLNISMEVSDKELLLPPRKGGMSRTDDKTRRKVQWNDRNGHNLVEVLEFDPSDRSDSDDEDLDSCICTIM</sequence>
<dbReference type="PANTHER" id="PTHR33401">
    <property type="entry name" value="LIGHT-HARVESTING COMPLEX-LIKE PROTEIN OHP2, CHLOROPLASTIC"/>
    <property type="match status" value="1"/>
</dbReference>
<proteinExistence type="predicted"/>
<dbReference type="EnsemblPlants" id="Kaladp0053s0340.1.v1.1">
    <property type="protein sequence ID" value="Kaladp0053s0340.1.v1.1"/>
    <property type="gene ID" value="Kaladp0053s0340.v1.1"/>
</dbReference>
<evidence type="ECO:0000313" key="2">
    <source>
        <dbReference type="EnsemblPlants" id="Kaladp0053s0340.1.v1.1"/>
    </source>
</evidence>
<dbReference type="PANTHER" id="PTHR33401:SF2">
    <property type="entry name" value="OS03G0138400 PROTEIN"/>
    <property type="match status" value="1"/>
</dbReference>
<dbReference type="Gramene" id="Kaladp0053s0340.1.v1.1">
    <property type="protein sequence ID" value="Kaladp0053s0340.1.v1.1"/>
    <property type="gene ID" value="Kaladp0053s0340.v1.1"/>
</dbReference>
<feature type="region of interest" description="Disordered" evidence="1">
    <location>
        <begin position="53"/>
        <end position="75"/>
    </location>
</feature>
<organism evidence="2 3">
    <name type="scientific">Kalanchoe fedtschenkoi</name>
    <name type="common">Lavender scallops</name>
    <name type="synonym">South American air plant</name>
    <dbReference type="NCBI Taxonomy" id="63787"/>
    <lineage>
        <taxon>Eukaryota</taxon>
        <taxon>Viridiplantae</taxon>
        <taxon>Streptophyta</taxon>
        <taxon>Embryophyta</taxon>
        <taxon>Tracheophyta</taxon>
        <taxon>Spermatophyta</taxon>
        <taxon>Magnoliopsida</taxon>
        <taxon>eudicotyledons</taxon>
        <taxon>Gunneridae</taxon>
        <taxon>Pentapetalae</taxon>
        <taxon>Saxifragales</taxon>
        <taxon>Crassulaceae</taxon>
        <taxon>Kalanchoe</taxon>
    </lineage>
</organism>
<reference evidence="2" key="1">
    <citation type="submission" date="2021-01" db="UniProtKB">
        <authorList>
            <consortium name="EnsemblPlants"/>
        </authorList>
    </citation>
    <scope>IDENTIFICATION</scope>
</reference>